<dbReference type="Gene3D" id="3.40.50.2300">
    <property type="match status" value="1"/>
</dbReference>
<dbReference type="InterPro" id="IPR011006">
    <property type="entry name" value="CheY-like_superfamily"/>
</dbReference>
<evidence type="ECO:0000313" key="5">
    <source>
        <dbReference type="Proteomes" id="UP000245535"/>
    </source>
</evidence>
<sequence>MKYCIIEDEKHSRLMLEALIKKVRPTWVCTNFFDRVSTAVEWYKENPQPDLFFVDVQLKDGVSFSIFEQVKSEAPIIFTTAYDEFAIRAFEVKSVDYLLKPIDENKLVLAISKFEEYHSETERKQTDFDELLALVKSGKQEYRKRFMVSNVDSYFKIDVGDIAFFKSENGLTKAILFNGEEHHLDLTLEKLEYQLDPIQFFRANRHLILHIDAVVKFENYFGGKLSVFTKPSQKEDAIISRLKASAFKKWFDQ</sequence>
<feature type="domain" description="Response regulatory" evidence="2">
    <location>
        <begin position="2"/>
        <end position="115"/>
    </location>
</feature>
<dbReference type="Gene3D" id="2.40.50.1020">
    <property type="entry name" value="LytTr DNA-binding domain"/>
    <property type="match status" value="1"/>
</dbReference>
<evidence type="ECO:0000256" key="1">
    <source>
        <dbReference type="PROSITE-ProRule" id="PRU00169"/>
    </source>
</evidence>
<dbReference type="OrthoDB" id="646623at2"/>
<evidence type="ECO:0000313" key="4">
    <source>
        <dbReference type="EMBL" id="PWJ43836.1"/>
    </source>
</evidence>
<dbReference type="Pfam" id="PF04397">
    <property type="entry name" value="LytTR"/>
    <property type="match status" value="1"/>
</dbReference>
<feature type="modified residue" description="4-aspartylphosphate" evidence="1">
    <location>
        <position position="55"/>
    </location>
</feature>
<dbReference type="RefSeq" id="WP_109615370.1">
    <property type="nucleotide sequence ID" value="NZ_QGDO01000001.1"/>
</dbReference>
<keyword evidence="5" id="KW-1185">Reference proteome</keyword>
<dbReference type="PROSITE" id="PS50110">
    <property type="entry name" value="RESPONSE_REGULATORY"/>
    <property type="match status" value="1"/>
</dbReference>
<protein>
    <submittedName>
        <fullName evidence="4">LytTR family two component transcriptional regulator</fullName>
    </submittedName>
</protein>
<dbReference type="Pfam" id="PF00072">
    <property type="entry name" value="Response_reg"/>
    <property type="match status" value="1"/>
</dbReference>
<dbReference type="InterPro" id="IPR046947">
    <property type="entry name" value="LytR-like"/>
</dbReference>
<comment type="caution">
    <text evidence="4">The sequence shown here is derived from an EMBL/GenBank/DDBJ whole genome shotgun (WGS) entry which is preliminary data.</text>
</comment>
<dbReference type="GO" id="GO:0003677">
    <property type="term" value="F:DNA binding"/>
    <property type="evidence" value="ECO:0007669"/>
    <property type="project" value="InterPro"/>
</dbReference>
<dbReference type="InterPro" id="IPR001789">
    <property type="entry name" value="Sig_transdc_resp-reg_receiver"/>
</dbReference>
<accession>A0A315ZDZ2</accession>
<dbReference type="SMART" id="SM00448">
    <property type="entry name" value="REC"/>
    <property type="match status" value="1"/>
</dbReference>
<dbReference type="PANTHER" id="PTHR37299">
    <property type="entry name" value="TRANSCRIPTIONAL REGULATOR-RELATED"/>
    <property type="match status" value="1"/>
</dbReference>
<dbReference type="InterPro" id="IPR007492">
    <property type="entry name" value="LytTR_DNA-bd_dom"/>
</dbReference>
<dbReference type="SMART" id="SM00850">
    <property type="entry name" value="LytTR"/>
    <property type="match status" value="1"/>
</dbReference>
<evidence type="ECO:0000259" key="3">
    <source>
        <dbReference type="PROSITE" id="PS50930"/>
    </source>
</evidence>
<dbReference type="PROSITE" id="PS50930">
    <property type="entry name" value="HTH_LYTTR"/>
    <property type="match status" value="1"/>
</dbReference>
<dbReference type="PANTHER" id="PTHR37299:SF1">
    <property type="entry name" value="STAGE 0 SPORULATION PROTEIN A HOMOLOG"/>
    <property type="match status" value="1"/>
</dbReference>
<dbReference type="GO" id="GO:0000156">
    <property type="term" value="F:phosphorelay response regulator activity"/>
    <property type="evidence" value="ECO:0007669"/>
    <property type="project" value="InterPro"/>
</dbReference>
<feature type="domain" description="HTH LytTR-type" evidence="3">
    <location>
        <begin position="152"/>
        <end position="253"/>
    </location>
</feature>
<evidence type="ECO:0000259" key="2">
    <source>
        <dbReference type="PROSITE" id="PS50110"/>
    </source>
</evidence>
<dbReference type="Proteomes" id="UP000245535">
    <property type="component" value="Unassembled WGS sequence"/>
</dbReference>
<keyword evidence="1" id="KW-0597">Phosphoprotein</keyword>
<proteinExistence type="predicted"/>
<dbReference type="SUPFAM" id="SSF52172">
    <property type="entry name" value="CheY-like"/>
    <property type="match status" value="1"/>
</dbReference>
<gene>
    <name evidence="4" type="ORF">BC781_101182</name>
</gene>
<organism evidence="4 5">
    <name type="scientific">Sediminitomix flava</name>
    <dbReference type="NCBI Taxonomy" id="379075"/>
    <lineage>
        <taxon>Bacteria</taxon>
        <taxon>Pseudomonadati</taxon>
        <taxon>Bacteroidota</taxon>
        <taxon>Cytophagia</taxon>
        <taxon>Cytophagales</taxon>
        <taxon>Flammeovirgaceae</taxon>
        <taxon>Sediminitomix</taxon>
    </lineage>
</organism>
<reference evidence="4 5" key="1">
    <citation type="submission" date="2018-03" db="EMBL/GenBank/DDBJ databases">
        <title>Genomic Encyclopedia of Archaeal and Bacterial Type Strains, Phase II (KMG-II): from individual species to whole genera.</title>
        <authorList>
            <person name="Goeker M."/>
        </authorList>
    </citation>
    <scope>NUCLEOTIDE SEQUENCE [LARGE SCALE GENOMIC DNA]</scope>
    <source>
        <strain evidence="4 5">DSM 28229</strain>
    </source>
</reference>
<dbReference type="FunFam" id="3.40.50.2300:FF:000361">
    <property type="entry name" value="Two-component system response regulator"/>
    <property type="match status" value="1"/>
</dbReference>
<dbReference type="EMBL" id="QGDO01000001">
    <property type="protein sequence ID" value="PWJ43836.1"/>
    <property type="molecule type" value="Genomic_DNA"/>
</dbReference>
<dbReference type="AlphaFoldDB" id="A0A315ZDZ2"/>
<name>A0A315ZDZ2_SEDFL</name>